<dbReference type="SUPFAM" id="SSF56954">
    <property type="entry name" value="Outer membrane efflux proteins (OEP)"/>
    <property type="match status" value="1"/>
</dbReference>
<protein>
    <recommendedName>
        <fullName evidence="5">Outer membrane efflux protein</fullName>
    </recommendedName>
</protein>
<feature type="chain" id="PRO_5002902068" description="Outer membrane efflux protein" evidence="2">
    <location>
        <begin position="24"/>
        <end position="416"/>
    </location>
</feature>
<proteinExistence type="predicted"/>
<dbReference type="Gene3D" id="1.20.1600.10">
    <property type="entry name" value="Outer membrane efflux proteins (OEP)"/>
    <property type="match status" value="1"/>
</dbReference>
<gene>
    <name evidence="3" type="ordered locus">HRM2_21180</name>
</gene>
<dbReference type="STRING" id="177437.HRM2_21180"/>
<organism evidence="3 4">
    <name type="scientific">Desulforapulum autotrophicum (strain ATCC 43914 / DSM 3382 / VKM B-1955 / HRM2)</name>
    <name type="common">Desulfobacterium autotrophicum</name>
    <dbReference type="NCBI Taxonomy" id="177437"/>
    <lineage>
        <taxon>Bacteria</taxon>
        <taxon>Pseudomonadati</taxon>
        <taxon>Thermodesulfobacteriota</taxon>
        <taxon>Desulfobacteria</taxon>
        <taxon>Desulfobacterales</taxon>
        <taxon>Desulfobacteraceae</taxon>
        <taxon>Desulforapulum</taxon>
    </lineage>
</organism>
<dbReference type="AlphaFoldDB" id="C0QDF2"/>
<evidence type="ECO:0000256" key="2">
    <source>
        <dbReference type="SAM" id="SignalP"/>
    </source>
</evidence>
<reference evidence="3 4" key="1">
    <citation type="journal article" date="2009" name="Environ. Microbiol.">
        <title>Genome sequence of Desulfobacterium autotrophicum HRM2, a marine sulfate reducer oxidizing organic carbon completely to carbon dioxide.</title>
        <authorList>
            <person name="Strittmatter A.W."/>
            <person name="Liesegang H."/>
            <person name="Rabus R."/>
            <person name="Decker I."/>
            <person name="Amann J."/>
            <person name="Andres S."/>
            <person name="Henne A."/>
            <person name="Fricke W.F."/>
            <person name="Martinez-Arias R."/>
            <person name="Bartels D."/>
            <person name="Goesmann A."/>
            <person name="Krause L."/>
            <person name="Puehler A."/>
            <person name="Klenk H.P."/>
            <person name="Richter M."/>
            <person name="Schuler M."/>
            <person name="Gloeckner F.O."/>
            <person name="Meyerdierks A."/>
            <person name="Gottschalk G."/>
            <person name="Amann R."/>
        </authorList>
    </citation>
    <scope>NUCLEOTIDE SEQUENCE [LARGE SCALE GENOMIC DNA]</scope>
    <source>
        <strain evidence="4">ATCC 43914 / DSM 3382 / HRM2</strain>
    </source>
</reference>
<dbReference type="KEGG" id="dat:HRM2_21180"/>
<feature type="signal peptide" evidence="2">
    <location>
        <begin position="1"/>
        <end position="23"/>
    </location>
</feature>
<keyword evidence="4" id="KW-1185">Reference proteome</keyword>
<dbReference type="Proteomes" id="UP000000442">
    <property type="component" value="Chromosome"/>
</dbReference>
<feature type="coiled-coil region" evidence="1">
    <location>
        <begin position="171"/>
        <end position="198"/>
    </location>
</feature>
<name>C0QDF2_DESAH</name>
<keyword evidence="2" id="KW-0732">Signal</keyword>
<evidence type="ECO:0000256" key="1">
    <source>
        <dbReference type="SAM" id="Coils"/>
    </source>
</evidence>
<dbReference type="HOGENOM" id="CLU_660092_0_0_7"/>
<dbReference type="RefSeq" id="WP_015903987.1">
    <property type="nucleotide sequence ID" value="NC_012108.1"/>
</dbReference>
<evidence type="ECO:0008006" key="5">
    <source>
        <dbReference type="Google" id="ProtNLM"/>
    </source>
</evidence>
<dbReference type="EMBL" id="CP001087">
    <property type="protein sequence ID" value="ACN15216.1"/>
    <property type="molecule type" value="Genomic_DNA"/>
</dbReference>
<accession>C0QDF2</accession>
<dbReference type="eggNOG" id="COG1538">
    <property type="taxonomic scope" value="Bacteria"/>
</dbReference>
<dbReference type="OrthoDB" id="5415588at2"/>
<keyword evidence="1" id="KW-0175">Coiled coil</keyword>
<evidence type="ECO:0000313" key="4">
    <source>
        <dbReference type="Proteomes" id="UP000000442"/>
    </source>
</evidence>
<sequence length="416" mass="48218">MKNLCIILAVLFSILTGYGSAHALEDMNKLTIDSFVLTAEKDLKLQNQQELTRYLNEAPSSTPYIDRMEFRTETQEFDLEKQKYSLRLYPKGWGETRYTRQVTELASQSCRTEERDYYNTALKLRYELVLDYLESRTMVDLKQQLAAVCEDRIHVLKKKSAGSVSFDISDLISAEELLTDLRLELVGLENKITGIEHEIAVAADSQRPVAFDKTPLIPISVIEKKIHELPQEAKVNNVKLEDQKNKMDLADSKYRLEQAKNRNYLNFFQVAYDSDDNDDMEKACSIELAVKLPFINSDQDGVNLKKINFMKERLQYNEEVRALAEKKISQTRSLDRLIRQYTLLEANRQNGNAKVSLKTYLKIDGMDPLNLLKIRESIIKSDLQLEKTAFNIRNRFIELMDIMGKLPEKPFKNYIL</sequence>
<evidence type="ECO:0000313" key="3">
    <source>
        <dbReference type="EMBL" id="ACN15216.1"/>
    </source>
</evidence>